<proteinExistence type="predicted"/>
<reference evidence="1 2" key="1">
    <citation type="journal article" date="2009" name="Stand. Genomic Sci.">
        <title>Complete genome sequence of Kytococcus sedentarius type strain (541).</title>
        <authorList>
            <person name="Sims D."/>
            <person name="Brettin T."/>
            <person name="Detter J.C."/>
            <person name="Han C."/>
            <person name="Lapidus A."/>
            <person name="Copeland A."/>
            <person name="Glavina Del Rio T."/>
            <person name="Nolan M."/>
            <person name="Chen F."/>
            <person name="Lucas S."/>
            <person name="Tice H."/>
            <person name="Cheng J.F."/>
            <person name="Bruce D."/>
            <person name="Goodwin L."/>
            <person name="Pitluck S."/>
            <person name="Ovchinnikova G."/>
            <person name="Pati A."/>
            <person name="Ivanova N."/>
            <person name="Mavrommatis K."/>
            <person name="Chen A."/>
            <person name="Palaniappan K."/>
            <person name="D'haeseleer P."/>
            <person name="Chain P."/>
            <person name="Bristow J."/>
            <person name="Eisen J.A."/>
            <person name="Markowitz V."/>
            <person name="Hugenholtz P."/>
            <person name="Schneider S."/>
            <person name="Goker M."/>
            <person name="Pukall R."/>
            <person name="Kyrpides N.C."/>
            <person name="Klenk H.P."/>
        </authorList>
    </citation>
    <scope>NUCLEOTIDE SEQUENCE [LARGE SCALE GENOMIC DNA]</scope>
    <source>
        <strain evidence="2">ATCC 14392 / DSM 20547 / JCM 11482 / CCUG 33030 / NBRC 15357 / NCTC 11040 / CCM 314 / 541</strain>
    </source>
</reference>
<evidence type="ECO:0000313" key="1">
    <source>
        <dbReference type="EMBL" id="ACV06502.1"/>
    </source>
</evidence>
<organism evidence="1 2">
    <name type="scientific">Kytococcus sedentarius (strain ATCC 14392 / DSM 20547 / JCM 11482 / CCUG 33030 / NBRC 15357 / NCTC 11040 / CCM 314 / 541)</name>
    <name type="common">Micrococcus sedentarius</name>
    <dbReference type="NCBI Taxonomy" id="478801"/>
    <lineage>
        <taxon>Bacteria</taxon>
        <taxon>Bacillati</taxon>
        <taxon>Actinomycetota</taxon>
        <taxon>Actinomycetes</taxon>
        <taxon>Micrococcales</taxon>
        <taxon>Kytococcaceae</taxon>
        <taxon>Kytococcus</taxon>
    </lineage>
</organism>
<dbReference type="HOGENOM" id="CLU_1553263_0_0_11"/>
<name>C7NHZ5_KYTSD</name>
<accession>C7NHZ5</accession>
<keyword evidence="2" id="KW-1185">Reference proteome</keyword>
<dbReference type="EMBL" id="CP001686">
    <property type="protein sequence ID" value="ACV06502.1"/>
    <property type="molecule type" value="Genomic_DNA"/>
</dbReference>
<protein>
    <submittedName>
        <fullName evidence="1">Uncharacterized protein</fullName>
    </submittedName>
</protein>
<dbReference type="Proteomes" id="UP000006666">
    <property type="component" value="Chromosome"/>
</dbReference>
<dbReference type="KEGG" id="kse:Ksed_14770"/>
<gene>
    <name evidence="1" type="ordered locus">Ksed_14770</name>
</gene>
<sequence length="172" mass="19501">MQLTTDVQERRGTRWLVVRATPEAQDDTTVGSVEMAGRVAHIELPAQVGLPHPDVRALIALLCVVRGVSREFTLDHPVSPAFATGVEAATGWTVGREEVRARIEEFLEPMDAAEQRQVRQFDARPWWGSPEQVAAHARLQEVIARAKVQPRRQWRAEAGRARRYLARRLLRR</sequence>
<dbReference type="RefSeq" id="WP_015779447.1">
    <property type="nucleotide sequence ID" value="NC_013169.1"/>
</dbReference>
<dbReference type="AlphaFoldDB" id="C7NHZ5"/>
<evidence type="ECO:0000313" key="2">
    <source>
        <dbReference type="Proteomes" id="UP000006666"/>
    </source>
</evidence>